<dbReference type="Proteomes" id="UP000183208">
    <property type="component" value="Unassembled WGS sequence"/>
</dbReference>
<proteinExistence type="predicted"/>
<evidence type="ECO:0000313" key="1">
    <source>
        <dbReference type="EMBL" id="SEE24944.1"/>
    </source>
</evidence>
<dbReference type="EMBL" id="FNTI01000001">
    <property type="protein sequence ID" value="SEE24944.1"/>
    <property type="molecule type" value="Genomic_DNA"/>
</dbReference>
<accession>A0A1M7GYP7</accession>
<name>A0A1M7GYP7_9BRAD</name>
<dbReference type="AlphaFoldDB" id="A0A1M7GYP7"/>
<gene>
    <name evidence="1" type="ORF">SAMN05444171_6793</name>
</gene>
<protein>
    <submittedName>
        <fullName evidence="1">Uncharacterized protein</fullName>
    </submittedName>
</protein>
<organism evidence="1 2">
    <name type="scientific">Bradyrhizobium lablabi</name>
    <dbReference type="NCBI Taxonomy" id="722472"/>
    <lineage>
        <taxon>Bacteria</taxon>
        <taxon>Pseudomonadati</taxon>
        <taxon>Pseudomonadota</taxon>
        <taxon>Alphaproteobacteria</taxon>
        <taxon>Hyphomicrobiales</taxon>
        <taxon>Nitrobacteraceae</taxon>
        <taxon>Bradyrhizobium</taxon>
    </lineage>
</organism>
<evidence type="ECO:0000313" key="2">
    <source>
        <dbReference type="Proteomes" id="UP000183208"/>
    </source>
</evidence>
<sequence>MTNPQGITKALFIFTRTGQAPCALWQQGENND</sequence>
<reference evidence="1 2" key="1">
    <citation type="submission" date="2016-10" db="EMBL/GenBank/DDBJ databases">
        <authorList>
            <person name="de Groot N.N."/>
        </authorList>
    </citation>
    <scope>NUCLEOTIDE SEQUENCE [LARGE SCALE GENOMIC DNA]</scope>
    <source>
        <strain evidence="1 2">GAS522</strain>
    </source>
</reference>